<dbReference type="Pfam" id="PF01841">
    <property type="entry name" value="Transglut_core"/>
    <property type="match status" value="1"/>
</dbReference>
<sequence length="653" mass="73964">MVGVEAILRILAYLASVVGLLPLLPYLPVWVLGLLVGGFVLGWVGDRRGNYLLSNHLATGVSIAFFIWFVSQASIANLVHPLIELLCQLLAVRLATEKSPRHLLQLFLLATIILAASSMLTLDLGYLFYLVLNILLVTTGLVMLSFYVTDPHLRFTRPQWRLLLKTLLLLPAGSLVLMLVLFVVLPRTQTPLWNFLNPQPTGRIGMSDQVQPGSVAELAESGEIAFRVETEQLPIDALYWRGIVLNRLEGNIWRRELRNIEEKLVSKSSSQVELTIYSEPKADHYLVTLDRPIRIADVRHEIKSDGVIRGRLRRDGKVSYRVWAQYNSKSRQLGDTWHYLQVPNRFSDRMLQLAEEIAQQKNYAAKIDRLDRFFLQQQLSYSTTKLAKTENPVETFLFDSRRGYCEYFASSYAVLLRLAGVPARLVGGYLGGEFNQLGGYYLVGEDAAHVWVEAMDDDGFWQRIDPSRLAVNAEEALATNRSGNVSTLQAFADALKHNWSRMVLNYDLRQQISAVRSFVGQVRSVKKFDPASLGKLAWGLPLLLLPATWFFFRYRQQRLQRLISDYRHVIAQAAALDKLPDSLGLFALADLSGEPLCREFAQLYGAAVYNGRRVTEAEYQRLKEIIRQLKKLQLSIDVAKLCPLGNNEASRIL</sequence>
<evidence type="ECO:0000313" key="4">
    <source>
        <dbReference type="Proteomes" id="UP000184171"/>
    </source>
</evidence>
<dbReference type="PANTHER" id="PTHR42736">
    <property type="entry name" value="PROTEIN-GLUTAMINE GAMMA-GLUTAMYLTRANSFERASE"/>
    <property type="match status" value="1"/>
</dbReference>
<dbReference type="InterPro" id="IPR038765">
    <property type="entry name" value="Papain-like_cys_pep_sf"/>
</dbReference>
<name>A0A1M6BSY3_MALRU</name>
<keyword evidence="4" id="KW-1185">Reference proteome</keyword>
<feature type="transmembrane region" description="Helical" evidence="1">
    <location>
        <begin position="51"/>
        <end position="69"/>
    </location>
</feature>
<reference evidence="3 4" key="1">
    <citation type="submission" date="2016-11" db="EMBL/GenBank/DDBJ databases">
        <authorList>
            <person name="Jaros S."/>
            <person name="Januszkiewicz K."/>
            <person name="Wedrychowicz H."/>
        </authorList>
    </citation>
    <scope>NUCLEOTIDE SEQUENCE [LARGE SCALE GENOMIC DNA]</scope>
    <source>
        <strain evidence="3 4">DSM 5091</strain>
    </source>
</reference>
<dbReference type="OrthoDB" id="9804872at2"/>
<dbReference type="GO" id="GO:0006508">
    <property type="term" value="P:proteolysis"/>
    <property type="evidence" value="ECO:0007669"/>
    <property type="project" value="UniProtKB-KW"/>
</dbReference>
<dbReference type="InterPro" id="IPR002931">
    <property type="entry name" value="Transglutaminase-like"/>
</dbReference>
<dbReference type="GO" id="GO:0008233">
    <property type="term" value="F:peptidase activity"/>
    <property type="evidence" value="ECO:0007669"/>
    <property type="project" value="UniProtKB-KW"/>
</dbReference>
<feature type="domain" description="Transglutaminase-like" evidence="2">
    <location>
        <begin position="397"/>
        <end position="468"/>
    </location>
</feature>
<feature type="transmembrane region" description="Helical" evidence="1">
    <location>
        <begin position="23"/>
        <end position="44"/>
    </location>
</feature>
<dbReference type="InterPro" id="IPR021878">
    <property type="entry name" value="TgpA_N"/>
</dbReference>
<evidence type="ECO:0000313" key="3">
    <source>
        <dbReference type="EMBL" id="SHI51882.1"/>
    </source>
</evidence>
<dbReference type="AlphaFoldDB" id="A0A1M6BSY3"/>
<dbReference type="STRING" id="1122189.SAMN02745165_00290"/>
<keyword evidence="3" id="KW-0378">Hydrolase</keyword>
<dbReference type="InterPro" id="IPR052901">
    <property type="entry name" value="Bact_TGase-like"/>
</dbReference>
<feature type="transmembrane region" description="Helical" evidence="1">
    <location>
        <begin position="103"/>
        <end position="120"/>
    </location>
</feature>
<dbReference type="Gene3D" id="3.10.620.30">
    <property type="match status" value="1"/>
</dbReference>
<dbReference type="Pfam" id="PF11992">
    <property type="entry name" value="TgpA_N"/>
    <property type="match status" value="1"/>
</dbReference>
<gene>
    <name evidence="3" type="ORF">SAMN02745165_00290</name>
</gene>
<dbReference type="SMART" id="SM00460">
    <property type="entry name" value="TGc"/>
    <property type="match status" value="1"/>
</dbReference>
<dbReference type="SUPFAM" id="SSF54001">
    <property type="entry name" value="Cysteine proteinases"/>
    <property type="match status" value="1"/>
</dbReference>
<feature type="transmembrane region" description="Helical" evidence="1">
    <location>
        <begin position="75"/>
        <end position="96"/>
    </location>
</feature>
<organism evidence="3 4">
    <name type="scientific">Malonomonas rubra DSM 5091</name>
    <dbReference type="NCBI Taxonomy" id="1122189"/>
    <lineage>
        <taxon>Bacteria</taxon>
        <taxon>Pseudomonadati</taxon>
        <taxon>Thermodesulfobacteriota</taxon>
        <taxon>Desulfuromonadia</taxon>
        <taxon>Desulfuromonadales</taxon>
        <taxon>Geopsychrobacteraceae</taxon>
        <taxon>Malonomonas</taxon>
    </lineage>
</organism>
<accession>A0A1M6BSY3</accession>
<protein>
    <submittedName>
        <fullName evidence="3">Transglutaminase-like enzyme, putative cysteine protease</fullName>
    </submittedName>
</protein>
<dbReference type="PANTHER" id="PTHR42736:SF1">
    <property type="entry name" value="PROTEIN-GLUTAMINE GAMMA-GLUTAMYLTRANSFERASE"/>
    <property type="match status" value="1"/>
</dbReference>
<feature type="transmembrane region" description="Helical" evidence="1">
    <location>
        <begin position="162"/>
        <end position="185"/>
    </location>
</feature>
<dbReference type="Proteomes" id="UP000184171">
    <property type="component" value="Unassembled WGS sequence"/>
</dbReference>
<keyword evidence="3" id="KW-0645">Protease</keyword>
<proteinExistence type="predicted"/>
<keyword evidence="1" id="KW-0472">Membrane</keyword>
<keyword evidence="1" id="KW-0812">Transmembrane</keyword>
<evidence type="ECO:0000259" key="2">
    <source>
        <dbReference type="SMART" id="SM00460"/>
    </source>
</evidence>
<evidence type="ECO:0000256" key="1">
    <source>
        <dbReference type="SAM" id="Phobius"/>
    </source>
</evidence>
<dbReference type="RefSeq" id="WP_072904965.1">
    <property type="nucleotide sequence ID" value="NZ_FQZT01000001.1"/>
</dbReference>
<keyword evidence="1" id="KW-1133">Transmembrane helix</keyword>
<dbReference type="EMBL" id="FQZT01000001">
    <property type="protein sequence ID" value="SHI51882.1"/>
    <property type="molecule type" value="Genomic_DNA"/>
</dbReference>
<feature type="transmembrane region" description="Helical" evidence="1">
    <location>
        <begin position="126"/>
        <end position="150"/>
    </location>
</feature>